<dbReference type="Pfam" id="PF00551">
    <property type="entry name" value="Formyl_trans_N"/>
    <property type="match status" value="1"/>
</dbReference>
<dbReference type="EMBL" id="FOBI01000039">
    <property type="protein sequence ID" value="SEL94865.1"/>
    <property type="molecule type" value="Genomic_DNA"/>
</dbReference>
<feature type="domain" description="Formyl transferase N-terminal" evidence="1">
    <location>
        <begin position="47"/>
        <end position="165"/>
    </location>
</feature>
<dbReference type="Proteomes" id="UP000199297">
    <property type="component" value="Unassembled WGS sequence"/>
</dbReference>
<proteinExistence type="predicted"/>
<keyword evidence="2" id="KW-0808">Transferase</keyword>
<evidence type="ECO:0000259" key="1">
    <source>
        <dbReference type="Pfam" id="PF00551"/>
    </source>
</evidence>
<dbReference type="Gene3D" id="3.40.50.12230">
    <property type="match status" value="1"/>
</dbReference>
<dbReference type="InterPro" id="IPR002376">
    <property type="entry name" value="Formyl_transf_N"/>
</dbReference>
<name>A0A1H7UDU3_9GAMM</name>
<organism evidence="2 3">
    <name type="scientific">Colwellia chukchiensis</name>
    <dbReference type="NCBI Taxonomy" id="641665"/>
    <lineage>
        <taxon>Bacteria</taxon>
        <taxon>Pseudomonadati</taxon>
        <taxon>Pseudomonadota</taxon>
        <taxon>Gammaproteobacteria</taxon>
        <taxon>Alteromonadales</taxon>
        <taxon>Colwelliaceae</taxon>
        <taxon>Colwellia</taxon>
    </lineage>
</organism>
<dbReference type="STRING" id="641665.GCA_002104455_02551"/>
<dbReference type="AlphaFoldDB" id="A0A1H7UDU3"/>
<protein>
    <submittedName>
        <fullName evidence="2">Methionyl-tRNA formyltransferase</fullName>
    </submittedName>
</protein>
<dbReference type="PANTHER" id="PTHR11138">
    <property type="entry name" value="METHIONYL-TRNA FORMYLTRANSFERASE"/>
    <property type="match status" value="1"/>
</dbReference>
<reference evidence="3" key="1">
    <citation type="submission" date="2016-10" db="EMBL/GenBank/DDBJ databases">
        <authorList>
            <person name="Varghese N."/>
            <person name="Submissions S."/>
        </authorList>
    </citation>
    <scope>NUCLEOTIDE SEQUENCE [LARGE SCALE GENOMIC DNA]</scope>
    <source>
        <strain evidence="3">CGMCC 1.9127</strain>
    </source>
</reference>
<dbReference type="GO" id="GO:0004479">
    <property type="term" value="F:methionyl-tRNA formyltransferase activity"/>
    <property type="evidence" value="ECO:0007669"/>
    <property type="project" value="TreeGrafter"/>
</dbReference>
<evidence type="ECO:0000313" key="2">
    <source>
        <dbReference type="EMBL" id="SEL94865.1"/>
    </source>
</evidence>
<evidence type="ECO:0000313" key="3">
    <source>
        <dbReference type="Proteomes" id="UP000199297"/>
    </source>
</evidence>
<dbReference type="SUPFAM" id="SSF53328">
    <property type="entry name" value="Formyltransferase"/>
    <property type="match status" value="1"/>
</dbReference>
<dbReference type="PANTHER" id="PTHR11138:SF5">
    <property type="entry name" value="METHIONYL-TRNA FORMYLTRANSFERASE, MITOCHONDRIAL"/>
    <property type="match status" value="1"/>
</dbReference>
<gene>
    <name evidence="2" type="ORF">SAMN05216262_1392</name>
</gene>
<sequence length="290" mass="32983">MCSWPDVYDQLNMKVLYFGNNLFSNCLTFMVNQGFSVEAVYINDVEENASIVKRICGIHKIMTHSLRPTKEELDEYIKSGVTLFVVADYGYRLPITDIKYAFNIHPSLLPKGRGPTPLTYIVDLPEFAGVSIHKITYMLDGGDILLQEQFEVEKNESISSLMVKSSLLAESLLRNLLNELGTIYDSATPQQESLASYWKMPSIERRVMSWSDNTQRFREAIRQYGHFGILVELNDQLFIVSHLEVTDFKHDCDIGSIIFEDQTVLSIAINGGYVVFTKNNMAFSNSSVQK</sequence>
<keyword evidence="3" id="KW-1185">Reference proteome</keyword>
<accession>A0A1H7UDU3</accession>
<dbReference type="InterPro" id="IPR036477">
    <property type="entry name" value="Formyl_transf_N_sf"/>
</dbReference>